<dbReference type="EMBL" id="KV425894">
    <property type="protein sequence ID" value="KZW01331.1"/>
    <property type="molecule type" value="Genomic_DNA"/>
</dbReference>
<organism evidence="2 3">
    <name type="scientific">Exidia glandulosa HHB12029</name>
    <dbReference type="NCBI Taxonomy" id="1314781"/>
    <lineage>
        <taxon>Eukaryota</taxon>
        <taxon>Fungi</taxon>
        <taxon>Dikarya</taxon>
        <taxon>Basidiomycota</taxon>
        <taxon>Agaricomycotina</taxon>
        <taxon>Agaricomycetes</taxon>
        <taxon>Auriculariales</taxon>
        <taxon>Exidiaceae</taxon>
        <taxon>Exidia</taxon>
    </lineage>
</organism>
<dbReference type="Proteomes" id="UP000077266">
    <property type="component" value="Unassembled WGS sequence"/>
</dbReference>
<name>A0A165NWU0_EXIGL</name>
<feature type="signal peptide" evidence="1">
    <location>
        <begin position="1"/>
        <end position="44"/>
    </location>
</feature>
<evidence type="ECO:0000256" key="1">
    <source>
        <dbReference type="SAM" id="SignalP"/>
    </source>
</evidence>
<sequence>MAAIKMHARGMDLLGRSLLPRSLNMRVPAVLSLLVAAFVQVAIAQQPSGVPTCSVSCPAEDRAGFAVHGSGTSAGGVLTCSYPAFEGENDGDFFCDYDETTGALADDHDAGLCPPAAGPSTCARRRRANVVQQMAQRRAAAPQSTVPDYVKRFTALNRMKRTWARADDE</sequence>
<protein>
    <submittedName>
        <fullName evidence="2">Uncharacterized protein</fullName>
    </submittedName>
</protein>
<feature type="chain" id="PRO_5007863628" evidence="1">
    <location>
        <begin position="45"/>
        <end position="169"/>
    </location>
</feature>
<keyword evidence="1" id="KW-0732">Signal</keyword>
<keyword evidence="3" id="KW-1185">Reference proteome</keyword>
<reference evidence="2 3" key="1">
    <citation type="journal article" date="2016" name="Mol. Biol. Evol.">
        <title>Comparative Genomics of Early-Diverging Mushroom-Forming Fungi Provides Insights into the Origins of Lignocellulose Decay Capabilities.</title>
        <authorList>
            <person name="Nagy L.G."/>
            <person name="Riley R."/>
            <person name="Tritt A."/>
            <person name="Adam C."/>
            <person name="Daum C."/>
            <person name="Floudas D."/>
            <person name="Sun H."/>
            <person name="Yadav J.S."/>
            <person name="Pangilinan J."/>
            <person name="Larsson K.H."/>
            <person name="Matsuura K."/>
            <person name="Barry K."/>
            <person name="Labutti K."/>
            <person name="Kuo R."/>
            <person name="Ohm R.A."/>
            <person name="Bhattacharya S.S."/>
            <person name="Shirouzu T."/>
            <person name="Yoshinaga Y."/>
            <person name="Martin F.M."/>
            <person name="Grigoriev I.V."/>
            <person name="Hibbett D.S."/>
        </authorList>
    </citation>
    <scope>NUCLEOTIDE SEQUENCE [LARGE SCALE GENOMIC DNA]</scope>
    <source>
        <strain evidence="2 3">HHB12029</strain>
    </source>
</reference>
<evidence type="ECO:0000313" key="2">
    <source>
        <dbReference type="EMBL" id="KZW01331.1"/>
    </source>
</evidence>
<evidence type="ECO:0000313" key="3">
    <source>
        <dbReference type="Proteomes" id="UP000077266"/>
    </source>
</evidence>
<proteinExistence type="predicted"/>
<dbReference type="AlphaFoldDB" id="A0A165NWU0"/>
<dbReference type="OrthoDB" id="3262731at2759"/>
<gene>
    <name evidence="2" type="ORF">EXIGLDRAFT_718472</name>
</gene>
<accession>A0A165NWU0</accession>
<dbReference type="InParanoid" id="A0A165NWU0"/>